<dbReference type="Pfam" id="PF00078">
    <property type="entry name" value="RVT_1"/>
    <property type="match status" value="1"/>
</dbReference>
<dbReference type="GO" id="GO:0003824">
    <property type="term" value="F:catalytic activity"/>
    <property type="evidence" value="ECO:0007669"/>
    <property type="project" value="InterPro"/>
</dbReference>
<comment type="caution">
    <text evidence="2">The sequence shown here is derived from an EMBL/GenBank/DDBJ whole genome shotgun (WGS) entry which is preliminary data.</text>
</comment>
<dbReference type="AlphaFoldDB" id="A0AAN8PJC7"/>
<sequence>MTWNCRGVYSAIPYLVRCLESNEIHVCCLTEHWLSEHSQFILSDIHRDYVSFCKCYPHNSSANTQYRAFHRGGLAFLVHNEYADNVSEIVLDNNDVIGVEISIGSNQPLFIFGVYLPPSSHSITKFADAVNELEILYHVYSTKGQVFFLGDFNVQINGPRCEFNSNQRSNIIQSLLTRLNYVSINVCSLCTGPTWTFHAYDGGPTTMIDHIICSQDSLRLITGAAVLEHHNFNVSDHLPVVCSFNLVSSEKTNDFGFTSFAWNKARKDGNVVDYTYHVSNGLWTLASDSIDSITDLETCYNEIVTVLLTASNEMLTRKKFKKFLKPFWCETLKTLHRQMRVSRQEWIRHGKNCDADDPNRLSYKLCKTSFRRELRRASNDHISNHYNELDSAYDMDQKLFWSLVKRGNPKSSSGASFLSIGGNILRDERAILDGWASHFKSIFTNQDDESFDDRFKAYISNFVNECKVNSPNSVLPLHLLTSPSEIRQLCSKLKRNKAADIDGIVYEHLIHGGECLYHHLSNLFNAVLKLKQVPTKWKHSVIVPLFKGGNKSRSNPNSYRGISLTPTIGKLFEKLLETRLSSLHPSSAFPNKQQVAYQKGLSSLHASFNLQETIHYYQARSNSVYVAFLDSTKAFDCVWHDGLLYKLRMCGTHPAIWSVINDMYTDMKSCVRAKNQLSRDFTLDRGIRQGGVLSAKLYLLFINDLLDELSNSSFGASLLGVKVCCPTQADDVAIVSSSLIGLQRLLQICETYSRRWRFCFSPTKSVILNFSISTKSIEKEQIYLCNHELPIVSTVKHVGITLSDTFKSKDRTIGACRAIRSGVTVLAKSGVHQDGLNPLISAKLIKQCVYAKALYGIQLWNNLTREEIAMLERAQHFACKYVLGLNLRTRSDMCTSLLGWGSLESYIDERKLFFFGHILNMNPKYLPRSILITRLLEYNLDCTKHQKGFIPDVWRIINKYNLNQYMSMFLQNRVFLGYCSWKRIVKQAVTAKECNDWKLRMSLHNDFRLFSQIQSELSPHPVFSVWMRDPSLKVACRIFVRACTAIRQNDDISVTELCEKCGRFFSSRPEHLILECDSFNDARTSFILWFGADRNNLLKDLFSLKVEQSCAITVSSTTIYDYQRAPIMFVYFALRHCDL</sequence>
<gene>
    <name evidence="2" type="ORF">SNE40_018090</name>
</gene>
<protein>
    <recommendedName>
        <fullName evidence="1">Reverse transcriptase domain-containing protein</fullName>
    </recommendedName>
</protein>
<feature type="domain" description="Reverse transcriptase" evidence="1">
    <location>
        <begin position="526"/>
        <end position="802"/>
    </location>
</feature>
<dbReference type="InterPro" id="IPR005135">
    <property type="entry name" value="Endo/exonuclease/phosphatase"/>
</dbReference>
<evidence type="ECO:0000313" key="3">
    <source>
        <dbReference type="Proteomes" id="UP001347796"/>
    </source>
</evidence>
<dbReference type="Proteomes" id="UP001347796">
    <property type="component" value="Unassembled WGS sequence"/>
</dbReference>
<dbReference type="PANTHER" id="PTHR19446">
    <property type="entry name" value="REVERSE TRANSCRIPTASES"/>
    <property type="match status" value="1"/>
</dbReference>
<dbReference type="Gene3D" id="3.60.10.10">
    <property type="entry name" value="Endonuclease/exonuclease/phosphatase"/>
    <property type="match status" value="1"/>
</dbReference>
<organism evidence="2 3">
    <name type="scientific">Patella caerulea</name>
    <name type="common">Rayed Mediterranean limpet</name>
    <dbReference type="NCBI Taxonomy" id="87958"/>
    <lineage>
        <taxon>Eukaryota</taxon>
        <taxon>Metazoa</taxon>
        <taxon>Spiralia</taxon>
        <taxon>Lophotrochozoa</taxon>
        <taxon>Mollusca</taxon>
        <taxon>Gastropoda</taxon>
        <taxon>Patellogastropoda</taxon>
        <taxon>Patelloidea</taxon>
        <taxon>Patellidae</taxon>
        <taxon>Patella</taxon>
    </lineage>
</organism>
<dbReference type="InterPro" id="IPR000477">
    <property type="entry name" value="RT_dom"/>
</dbReference>
<reference evidence="2 3" key="1">
    <citation type="submission" date="2024-01" db="EMBL/GenBank/DDBJ databases">
        <title>The genome of the rayed Mediterranean limpet Patella caerulea (Linnaeus, 1758).</title>
        <authorList>
            <person name="Anh-Thu Weber A."/>
            <person name="Halstead-Nussloch G."/>
        </authorList>
    </citation>
    <scope>NUCLEOTIDE SEQUENCE [LARGE SCALE GENOMIC DNA]</scope>
    <source>
        <strain evidence="2">AATW-2023a</strain>
        <tissue evidence="2">Whole specimen</tissue>
    </source>
</reference>
<dbReference type="InterPro" id="IPR036691">
    <property type="entry name" value="Endo/exonu/phosph_ase_sf"/>
</dbReference>
<dbReference type="CDD" id="cd01650">
    <property type="entry name" value="RT_nLTR_like"/>
    <property type="match status" value="1"/>
</dbReference>
<dbReference type="SUPFAM" id="SSF56219">
    <property type="entry name" value="DNase I-like"/>
    <property type="match status" value="1"/>
</dbReference>
<name>A0AAN8PJC7_PATCE</name>
<keyword evidence="3" id="KW-1185">Reference proteome</keyword>
<dbReference type="InterPro" id="IPR043502">
    <property type="entry name" value="DNA/RNA_pol_sf"/>
</dbReference>
<dbReference type="EMBL" id="JAZGQO010000013">
    <property type="protein sequence ID" value="KAK6171645.1"/>
    <property type="molecule type" value="Genomic_DNA"/>
</dbReference>
<accession>A0AAN8PJC7</accession>
<dbReference type="PROSITE" id="PS50878">
    <property type="entry name" value="RT_POL"/>
    <property type="match status" value="1"/>
</dbReference>
<dbReference type="Pfam" id="PF03372">
    <property type="entry name" value="Exo_endo_phos"/>
    <property type="match status" value="1"/>
</dbReference>
<evidence type="ECO:0000259" key="1">
    <source>
        <dbReference type="PROSITE" id="PS50878"/>
    </source>
</evidence>
<evidence type="ECO:0000313" key="2">
    <source>
        <dbReference type="EMBL" id="KAK6171645.1"/>
    </source>
</evidence>
<proteinExistence type="predicted"/>
<dbReference type="SUPFAM" id="SSF56672">
    <property type="entry name" value="DNA/RNA polymerases"/>
    <property type="match status" value="1"/>
</dbReference>